<proteinExistence type="predicted"/>
<dbReference type="SUPFAM" id="SSF51735">
    <property type="entry name" value="NAD(P)-binding Rossmann-fold domains"/>
    <property type="match status" value="1"/>
</dbReference>
<dbReference type="InterPro" id="IPR036291">
    <property type="entry name" value="NAD(P)-bd_dom_sf"/>
</dbReference>
<name>A0A0H5SI23_HERHM</name>
<organism evidence="3 4">
    <name type="scientific">Herbinix hemicellulosilytica</name>
    <dbReference type="NCBI Taxonomy" id="1564487"/>
    <lineage>
        <taxon>Bacteria</taxon>
        <taxon>Bacillati</taxon>
        <taxon>Bacillota</taxon>
        <taxon>Clostridia</taxon>
        <taxon>Lachnospirales</taxon>
        <taxon>Lachnospiraceae</taxon>
        <taxon>Herbinix</taxon>
    </lineage>
</organism>
<reference evidence="3 4" key="1">
    <citation type="submission" date="2015-06" db="EMBL/GenBank/DDBJ databases">
        <authorList>
            <person name="Wibberg Daniel"/>
        </authorList>
    </citation>
    <scope>NUCLEOTIDE SEQUENCE [LARGE SCALE GENOMIC DNA]</scope>
    <source>
        <strain evidence="3 4">T3/55T</strain>
    </source>
</reference>
<dbReference type="AlphaFoldDB" id="A0A0H5SI23"/>
<evidence type="ECO:0000313" key="3">
    <source>
        <dbReference type="EMBL" id="CRZ35142.1"/>
    </source>
</evidence>
<protein>
    <submittedName>
        <fullName evidence="3">Uncharacterized protein</fullName>
    </submittedName>
</protein>
<accession>A0A0H5SI23</accession>
<dbReference type="InterPro" id="IPR031629">
    <property type="entry name" value="DpaA_N"/>
</dbReference>
<dbReference type="NCBIfam" id="NF006162">
    <property type="entry name" value="PRK08306.1"/>
    <property type="match status" value="1"/>
</dbReference>
<evidence type="ECO:0000313" key="4">
    <source>
        <dbReference type="Proteomes" id="UP000236497"/>
    </source>
</evidence>
<sequence length="288" mass="31481">MALNIGIFGGDKRQVYMALTLLVKGYSVFTYKLYEQIDHNNHTALNSLEELIKKCRVLIGPIPFTKDNIIKISSDTQANSNGNTIVHFLNKEHILIGGVIPKDIRSSCEEKGIFYFDLMDSDKIAIMNAIATAEGTIMEAIRSSNINLHNSNCLVLGYGRCGKVLASKLKGLDANVTVAARNKDALAYAHAMGFSAVHLKDIKSFLPYFHFIFNTIPALILDEDCLKNVSEDVVIIDIASAPGGVDFEYAINHGINAKLCLGIPGKIAPKTSADILVNEIEALIKEVI</sequence>
<dbReference type="OrthoDB" id="8840764at2"/>
<evidence type="ECO:0000259" key="2">
    <source>
        <dbReference type="Pfam" id="PF16924"/>
    </source>
</evidence>
<dbReference type="Pfam" id="PF02826">
    <property type="entry name" value="2-Hacid_dh_C"/>
    <property type="match status" value="1"/>
</dbReference>
<dbReference type="InterPro" id="IPR006140">
    <property type="entry name" value="D-isomer_DH_NAD-bd"/>
</dbReference>
<dbReference type="RefSeq" id="WP_103203236.1">
    <property type="nucleotide sequence ID" value="NZ_CVTD020000023.1"/>
</dbReference>
<dbReference type="Pfam" id="PF16924">
    <property type="entry name" value="DpaA_N"/>
    <property type="match status" value="1"/>
</dbReference>
<dbReference type="Gene3D" id="3.40.50.720">
    <property type="entry name" value="NAD(P)-binding Rossmann-like Domain"/>
    <property type="match status" value="1"/>
</dbReference>
<dbReference type="EMBL" id="CVTD020000023">
    <property type="protein sequence ID" value="CRZ35142.1"/>
    <property type="molecule type" value="Genomic_DNA"/>
</dbReference>
<dbReference type="GO" id="GO:0051287">
    <property type="term" value="F:NAD binding"/>
    <property type="evidence" value="ECO:0007669"/>
    <property type="project" value="InterPro"/>
</dbReference>
<evidence type="ECO:0000259" key="1">
    <source>
        <dbReference type="Pfam" id="PF02826"/>
    </source>
</evidence>
<dbReference type="Proteomes" id="UP000236497">
    <property type="component" value="Unassembled WGS sequence"/>
</dbReference>
<keyword evidence="4" id="KW-1185">Reference proteome</keyword>
<feature type="domain" description="Dipicolinate synthase subunit A N-terminal" evidence="2">
    <location>
        <begin position="5"/>
        <end position="119"/>
    </location>
</feature>
<feature type="domain" description="D-isomer specific 2-hydroxyacid dehydrogenase NAD-binding" evidence="1">
    <location>
        <begin position="142"/>
        <end position="239"/>
    </location>
</feature>
<gene>
    <name evidence="3" type="ORF">HHT355_1943</name>
</gene>